<organism evidence="4">
    <name type="scientific">Paraprevotella clara</name>
    <dbReference type="NCBI Taxonomy" id="454154"/>
    <lineage>
        <taxon>Bacteria</taxon>
        <taxon>Pseudomonadati</taxon>
        <taxon>Bacteroidota</taxon>
        <taxon>Bacteroidia</taxon>
        <taxon>Bacteroidales</taxon>
        <taxon>Prevotellaceae</taxon>
        <taxon>Paraprevotella</taxon>
    </lineage>
</organism>
<evidence type="ECO:0000256" key="1">
    <source>
        <dbReference type="SAM" id="SignalP"/>
    </source>
</evidence>
<evidence type="ECO:0000313" key="4">
    <source>
        <dbReference type="EMBL" id="VYU17116.1"/>
    </source>
</evidence>
<reference evidence="4" key="1">
    <citation type="submission" date="2019-11" db="EMBL/GenBank/DDBJ databases">
        <authorList>
            <person name="Feng L."/>
        </authorList>
    </citation>
    <scope>NUCLEOTIDE SEQUENCE</scope>
    <source>
        <strain evidence="4">PclaraLFYP37</strain>
    </source>
</reference>
<dbReference type="Gene3D" id="3.40.50.1820">
    <property type="entry name" value="alpha/beta hydrolase"/>
    <property type="match status" value="1"/>
</dbReference>
<dbReference type="GO" id="GO:0008239">
    <property type="term" value="F:dipeptidyl-peptidase activity"/>
    <property type="evidence" value="ECO:0007669"/>
    <property type="project" value="TreeGrafter"/>
</dbReference>
<keyword evidence="1" id="KW-0732">Signal</keyword>
<feature type="domain" description="Dipeptidylpeptidase IV N-terminal" evidence="3">
    <location>
        <begin position="129"/>
        <end position="462"/>
    </location>
</feature>
<sequence length="746" mass="84526">MTKRINLFIMVSLLSVLAMAQGKKSFTLDDLLPGGSTYHQLQPQNLYTAWWGNRLVETDLDGCNEINPKNGSKKVLFTLQQLNQWLGAGEDSSVVRSCYNVEFPDGGQPWVATVVSGKEKNGGKPTSIYTVIDFKSGKKVWEQEYPADATALDRSPSSNSLAFVRQHNLYVTTKEGQTMAVSSDGSNDLVYGETVHRNEFGITKGTFWSPDGKQLAFYRMDQSMVPDYPQVDITTRIATTYPCKYPMAGEKMHKVTVGVFTPATGRTVWLQTGAPTDRYFTNISWSPDNRKIYMIELNRDQNHAELVCYDAATGKKEGVIYEEEHPKYVEPMHGLLFLPWDSSKFIYQSQRDGYNHLYLFDLSKPQAPQRHKTFQGGACEEHVEVTPLTSGEWVVKEVLGFDLKEKSLLFCSNEIHPLQSNIYKVRVKDGKRILLDNGEGVHYGSVNADGTYVEDRYSSPTVARSISLTDTRNGKGRNLLTAEDPWKDYNVPEITCGSIKAADGTTDLYYRMVKPVDFDPNKKYPTVIYVYGGPHAHNVEASRNYLARGWEIYMAQKGYLLFILDNRGSEHRGLAFENVTFRHLGVEEMKDQMEGVRFLKSLPYVDADRMGVHGWSFGGFMTTNLMLTYPDVFKAGVAGGPVVDWQYYEVMYGERYMDRPQDNPEGYKGSNLRLKAGNLKGKLQVIIGYNDPVCVPQHSLSFLRACIDAGTQPDFFTYPGDEHNMMGKDRVHLHERITQYFEDYLK</sequence>
<dbReference type="InterPro" id="IPR001375">
    <property type="entry name" value="Peptidase_S9_cat"/>
</dbReference>
<feature type="domain" description="Peptidase S9 prolyl oligopeptidase catalytic" evidence="2">
    <location>
        <begin position="550"/>
        <end position="746"/>
    </location>
</feature>
<dbReference type="GO" id="GO:0008236">
    <property type="term" value="F:serine-type peptidase activity"/>
    <property type="evidence" value="ECO:0007669"/>
    <property type="project" value="InterPro"/>
</dbReference>
<proteinExistence type="predicted"/>
<accession>A0A6N3CJD9</accession>
<dbReference type="PANTHER" id="PTHR11731">
    <property type="entry name" value="PROTEASE FAMILY S9B,C DIPEPTIDYL-PEPTIDASE IV-RELATED"/>
    <property type="match status" value="1"/>
</dbReference>
<dbReference type="InterPro" id="IPR029058">
    <property type="entry name" value="AB_hydrolase_fold"/>
</dbReference>
<dbReference type="PANTHER" id="PTHR11731:SF193">
    <property type="entry name" value="DIPEPTIDYL PEPTIDASE 9"/>
    <property type="match status" value="1"/>
</dbReference>
<protein>
    <submittedName>
        <fullName evidence="4">Prolyl tripeptidyl peptidase</fullName>
        <ecNumber evidence="4">3.4.14.12</ecNumber>
    </submittedName>
</protein>
<dbReference type="Gene3D" id="2.140.10.30">
    <property type="entry name" value="Dipeptidylpeptidase IV, N-terminal domain"/>
    <property type="match status" value="1"/>
</dbReference>
<dbReference type="Pfam" id="PF00930">
    <property type="entry name" value="DPPIV_N"/>
    <property type="match status" value="1"/>
</dbReference>
<dbReference type="RefSeq" id="WP_412442589.1">
    <property type="nucleotide sequence ID" value="NZ_CACRUT010000015.1"/>
</dbReference>
<feature type="signal peptide" evidence="1">
    <location>
        <begin position="1"/>
        <end position="20"/>
    </location>
</feature>
<dbReference type="InterPro" id="IPR002469">
    <property type="entry name" value="Peptidase_S9B_N"/>
</dbReference>
<name>A0A6N3CJD9_9BACT</name>
<dbReference type="EC" id="3.4.14.12" evidence="4"/>
<gene>
    <name evidence="4" type="primary">ptpA_2</name>
    <name evidence="4" type="ORF">PCLFYP37_02097</name>
</gene>
<dbReference type="SUPFAM" id="SSF82171">
    <property type="entry name" value="DPP6 N-terminal domain-like"/>
    <property type="match status" value="1"/>
</dbReference>
<dbReference type="InterPro" id="IPR050278">
    <property type="entry name" value="Serine_Prot_S9B/DPPIV"/>
</dbReference>
<evidence type="ECO:0000259" key="3">
    <source>
        <dbReference type="Pfam" id="PF00930"/>
    </source>
</evidence>
<evidence type="ECO:0000259" key="2">
    <source>
        <dbReference type="Pfam" id="PF00326"/>
    </source>
</evidence>
<dbReference type="GO" id="GO:0006508">
    <property type="term" value="P:proteolysis"/>
    <property type="evidence" value="ECO:0007669"/>
    <property type="project" value="InterPro"/>
</dbReference>
<dbReference type="EMBL" id="CACRUT010000015">
    <property type="protein sequence ID" value="VYU17116.1"/>
    <property type="molecule type" value="Genomic_DNA"/>
</dbReference>
<dbReference type="SUPFAM" id="SSF53474">
    <property type="entry name" value="alpha/beta-Hydrolases"/>
    <property type="match status" value="1"/>
</dbReference>
<keyword evidence="4" id="KW-0378">Hydrolase</keyword>
<feature type="chain" id="PRO_5026936587" evidence="1">
    <location>
        <begin position="21"/>
        <end position="746"/>
    </location>
</feature>
<dbReference type="Pfam" id="PF00326">
    <property type="entry name" value="Peptidase_S9"/>
    <property type="match status" value="1"/>
</dbReference>
<dbReference type="AlphaFoldDB" id="A0A6N3CJD9"/>